<keyword evidence="7" id="KW-1185">Reference proteome</keyword>
<dbReference type="InterPro" id="IPR027477">
    <property type="entry name" value="Succ_DH/fumarate_Rdtase_cat_sf"/>
</dbReference>
<dbReference type="InterPro" id="IPR036188">
    <property type="entry name" value="FAD/NAD-bd_sf"/>
</dbReference>
<dbReference type="PANTHER" id="PTHR43400">
    <property type="entry name" value="FUMARATE REDUCTASE"/>
    <property type="match status" value="1"/>
</dbReference>
<feature type="domain" description="FAD-dependent oxidoreductase 2 FAD-binding" evidence="5">
    <location>
        <begin position="8"/>
        <end position="462"/>
    </location>
</feature>
<dbReference type="InterPro" id="IPR003953">
    <property type="entry name" value="FAD-dep_OxRdtase_2_FAD-bd"/>
</dbReference>
<comment type="cofactor">
    <cofactor evidence="1">
        <name>FAD</name>
        <dbReference type="ChEBI" id="CHEBI:57692"/>
    </cofactor>
</comment>
<accession>A0ABX1L0Z7</accession>
<evidence type="ECO:0000259" key="5">
    <source>
        <dbReference type="Pfam" id="PF00890"/>
    </source>
</evidence>
<reference evidence="6 7" key="1">
    <citation type="submission" date="2020-04" db="EMBL/GenBank/DDBJ databases">
        <title>A novel species of genus Lactobacillus that was isolated from fermented food Zha-chili.</title>
        <authorList>
            <person name="Zhang Z."/>
        </authorList>
    </citation>
    <scope>NUCLEOTIDE SEQUENCE [LARGE SCALE GENOMIC DNA]</scope>
    <source>
        <strain evidence="7">HBUAS51383</strain>
    </source>
</reference>
<keyword evidence="4" id="KW-0560">Oxidoreductase</keyword>
<evidence type="ECO:0000313" key="6">
    <source>
        <dbReference type="EMBL" id="NLR19125.1"/>
    </source>
</evidence>
<dbReference type="Proteomes" id="UP000763447">
    <property type="component" value="Unassembled WGS sequence"/>
</dbReference>
<dbReference type="Gene3D" id="3.90.700.10">
    <property type="entry name" value="Succinate dehydrogenase/fumarate reductase flavoprotein, catalytic domain"/>
    <property type="match status" value="1"/>
</dbReference>
<dbReference type="InterPro" id="IPR050315">
    <property type="entry name" value="FAD-oxidoreductase_2"/>
</dbReference>
<evidence type="ECO:0000313" key="7">
    <source>
        <dbReference type="Proteomes" id="UP000763447"/>
    </source>
</evidence>
<keyword evidence="2" id="KW-0285">Flavoprotein</keyword>
<dbReference type="SUPFAM" id="SSF51905">
    <property type="entry name" value="FAD/NAD(P)-binding domain"/>
    <property type="match status" value="1"/>
</dbReference>
<evidence type="ECO:0000256" key="1">
    <source>
        <dbReference type="ARBA" id="ARBA00001974"/>
    </source>
</evidence>
<evidence type="ECO:0000256" key="4">
    <source>
        <dbReference type="ARBA" id="ARBA00023002"/>
    </source>
</evidence>
<protein>
    <submittedName>
        <fullName evidence="6">FAD-binding protein</fullName>
    </submittedName>
</protein>
<dbReference type="Pfam" id="PF00890">
    <property type="entry name" value="FAD_binding_2"/>
    <property type="match status" value="1"/>
</dbReference>
<keyword evidence="3" id="KW-0274">FAD</keyword>
<gene>
    <name evidence="6" type="ORF">HC026_09395</name>
</gene>
<name>A0ABX1L0Z7_9LACO</name>
<evidence type="ECO:0000256" key="2">
    <source>
        <dbReference type="ARBA" id="ARBA00022630"/>
    </source>
</evidence>
<dbReference type="EMBL" id="JAAXLJ010000018">
    <property type="protein sequence ID" value="NLR19125.1"/>
    <property type="molecule type" value="Genomic_DNA"/>
</dbReference>
<evidence type="ECO:0000256" key="3">
    <source>
        <dbReference type="ARBA" id="ARBA00022827"/>
    </source>
</evidence>
<dbReference type="RefSeq" id="WP_168925715.1">
    <property type="nucleotide sequence ID" value="NZ_JAAXLJ010000018.1"/>
</dbReference>
<organism evidence="6 7">
    <name type="scientific">Secundilactobacillus angelensis</name>
    <dbReference type="NCBI Taxonomy" id="2722706"/>
    <lineage>
        <taxon>Bacteria</taxon>
        <taxon>Bacillati</taxon>
        <taxon>Bacillota</taxon>
        <taxon>Bacilli</taxon>
        <taxon>Lactobacillales</taxon>
        <taxon>Lactobacillaceae</taxon>
        <taxon>Secundilactobacillus</taxon>
    </lineage>
</organism>
<sequence length="498" mass="54945">MKALSTSVVVVGSGSAGISASFELYKQKIPFILLERGDKVGGAGKFGAHGVFAINSKQQIAKGVTYDYQQAFEGLTEYNHYFVNGELLSRFLKKSGANIDRMTEMGLSVTVEQSEQEAHLNDPLVYHKFNNFKDKMNNWDQLPAKFVEAGNTVLTETAAVDLDYENGLKAVIVEDKNGERTRISTQKVIFADGGYCGDPNMMAEKYADSKNLLNLGERKADGTGIKLAKKLGADTNHTPVLFAHGCAPSLQINPMRRDSSVETLTNLPLFWLDQTANRFVNEDIVYDFAMWANAAHNVGGKYYVLVDQKTIDTFKTQQVNLKDTFERQFCEVGETPRTTVGPLPNIQQDFDDAEKTGEVVKANSLSELSEKLNLSLPALQRSVDAYNHAIDVQDDDVFLKPTDELLFNVESGPFYAIVEHCAILGTLDGVNVNRNCEPVREDGTPIKDLYIVGNNVNGLYSDGYPSYEGIANGFAFVSGWIAGEESIKSLKQTKMEAL</sequence>
<dbReference type="PANTHER" id="PTHR43400:SF7">
    <property type="entry name" value="FAD-DEPENDENT OXIDOREDUCTASE 2 FAD BINDING DOMAIN-CONTAINING PROTEIN"/>
    <property type="match status" value="1"/>
</dbReference>
<dbReference type="SUPFAM" id="SSF56425">
    <property type="entry name" value="Succinate dehydrogenase/fumarate reductase flavoprotein, catalytic domain"/>
    <property type="match status" value="1"/>
</dbReference>
<proteinExistence type="predicted"/>
<comment type="caution">
    <text evidence="6">The sequence shown here is derived from an EMBL/GenBank/DDBJ whole genome shotgun (WGS) entry which is preliminary data.</text>
</comment>
<dbReference type="Gene3D" id="3.50.50.60">
    <property type="entry name" value="FAD/NAD(P)-binding domain"/>
    <property type="match status" value="1"/>
</dbReference>